<evidence type="ECO:0000313" key="4">
    <source>
        <dbReference type="Proteomes" id="UP000243904"/>
    </source>
</evidence>
<name>A0A1H2AAE7_9BRAD</name>
<dbReference type="AlphaFoldDB" id="A0A1H2AAE7"/>
<evidence type="ECO:0000313" key="3">
    <source>
        <dbReference type="EMBL" id="SDT42938.1"/>
    </source>
</evidence>
<dbReference type="GO" id="GO:0016020">
    <property type="term" value="C:membrane"/>
    <property type="evidence" value="ECO:0007669"/>
    <property type="project" value="TreeGrafter"/>
</dbReference>
<evidence type="ECO:0000259" key="2">
    <source>
        <dbReference type="Pfam" id="PF00487"/>
    </source>
</evidence>
<keyword evidence="1" id="KW-0472">Membrane</keyword>
<feature type="transmembrane region" description="Helical" evidence="1">
    <location>
        <begin position="64"/>
        <end position="84"/>
    </location>
</feature>
<dbReference type="RefSeq" id="WP_100385657.1">
    <property type="nucleotide sequence ID" value="NZ_LT629750.1"/>
</dbReference>
<feature type="domain" description="Fatty acid desaturase" evidence="2">
    <location>
        <begin position="64"/>
        <end position="301"/>
    </location>
</feature>
<dbReference type="Pfam" id="PF00487">
    <property type="entry name" value="FA_desaturase"/>
    <property type="match status" value="1"/>
</dbReference>
<feature type="transmembrane region" description="Helical" evidence="1">
    <location>
        <begin position="40"/>
        <end position="58"/>
    </location>
</feature>
<dbReference type="InterPro" id="IPR005804">
    <property type="entry name" value="FA_desaturase_dom"/>
</dbReference>
<organism evidence="3 4">
    <name type="scientific">Bradyrhizobium canariense</name>
    <dbReference type="NCBI Taxonomy" id="255045"/>
    <lineage>
        <taxon>Bacteria</taxon>
        <taxon>Pseudomonadati</taxon>
        <taxon>Pseudomonadota</taxon>
        <taxon>Alphaproteobacteria</taxon>
        <taxon>Hyphomicrobiales</taxon>
        <taxon>Nitrobacteraceae</taxon>
        <taxon>Bradyrhizobium</taxon>
    </lineage>
</organism>
<dbReference type="GO" id="GO:0016717">
    <property type="term" value="F:oxidoreductase activity, acting on paired donors, with oxidation of a pair of donors resulting in the reduction of molecular oxygen to two molecules of water"/>
    <property type="evidence" value="ECO:0007669"/>
    <property type="project" value="TreeGrafter"/>
</dbReference>
<evidence type="ECO:0000256" key="1">
    <source>
        <dbReference type="SAM" id="Phobius"/>
    </source>
</evidence>
<reference evidence="4" key="1">
    <citation type="submission" date="2016-10" db="EMBL/GenBank/DDBJ databases">
        <authorList>
            <person name="Varghese N."/>
            <person name="Submissions S."/>
        </authorList>
    </citation>
    <scope>NUCLEOTIDE SEQUENCE [LARGE SCALE GENOMIC DNA]</scope>
    <source>
        <strain evidence="4">GAS369</strain>
    </source>
</reference>
<sequence length="327" mass="36758">MTDAVVARSAKLGDSCLRDIPRLLSKEEIRNLSQIDSVKFTAAAVLEFSLIAAAVWISETWWNPLIYALAVIVIGSRINGLGALMHDAAHYRGYANRQLNDFVGEIIALPTSASMAGYRNTHFAHHRELNSENDPDWRRNLGLKEYEFPAAPGSVLLRTMKYLSGLKSITAVTGFHNNKETRDIAAAVARARLFFFAALLVASIVLGFWKLILLYWIVPLMTVFLAIRYIRSVAEHYAVEHENVLTESRTVVAPFWERWLIAPWGLNYHLEHHLFPGVPCFRLAELHRLLMARDPYPKIAHVTYGYFSGLVRDCAAAPHTEVAGSTT</sequence>
<dbReference type="InterPro" id="IPR012171">
    <property type="entry name" value="Fatty_acid_desaturase"/>
</dbReference>
<dbReference type="Proteomes" id="UP000243904">
    <property type="component" value="Chromosome I"/>
</dbReference>
<dbReference type="PANTHER" id="PTHR19353:SF19">
    <property type="entry name" value="DELTA(5) FATTY ACID DESATURASE C-RELATED"/>
    <property type="match status" value="1"/>
</dbReference>
<dbReference type="PANTHER" id="PTHR19353">
    <property type="entry name" value="FATTY ACID DESATURASE 2"/>
    <property type="match status" value="1"/>
</dbReference>
<dbReference type="GO" id="GO:0008610">
    <property type="term" value="P:lipid biosynthetic process"/>
    <property type="evidence" value="ECO:0007669"/>
    <property type="project" value="UniProtKB-ARBA"/>
</dbReference>
<keyword evidence="4" id="KW-1185">Reference proteome</keyword>
<keyword evidence="1" id="KW-0812">Transmembrane</keyword>
<keyword evidence="1" id="KW-1133">Transmembrane helix</keyword>
<gene>
    <name evidence="3" type="ORF">SAMN05444158_6011</name>
</gene>
<protein>
    <submittedName>
        <fullName evidence="3">Fatty acid desaturase</fullName>
    </submittedName>
</protein>
<accession>A0A1H2AAE7</accession>
<dbReference type="EMBL" id="LT629750">
    <property type="protein sequence ID" value="SDT42938.1"/>
    <property type="molecule type" value="Genomic_DNA"/>
</dbReference>
<proteinExistence type="predicted"/>
<dbReference type="CDD" id="cd03510">
    <property type="entry name" value="Rhizobitoxine-FADS-like"/>
    <property type="match status" value="1"/>
</dbReference>